<sequence>MRVRRKPIPGLAMKTFFLLLWGALSLTISTAALRALWLEPSLASGFALLLVVYYIVCFFQLIRAAYLPWGLLGAYRRAGYWLCLILLPLTLIPLHAAYEIWQQGGYVAVEASLHTEWLHLLLGWLQDALGYLGPLLVLCAVGIGLALMLLRLLRGQVAR</sequence>
<feature type="transmembrane region" description="Helical" evidence="1">
    <location>
        <begin position="78"/>
        <end position="98"/>
    </location>
</feature>
<evidence type="ECO:0000256" key="1">
    <source>
        <dbReference type="SAM" id="Phobius"/>
    </source>
</evidence>
<dbReference type="eggNOG" id="ENOG5031ZYR">
    <property type="taxonomic scope" value="Bacteria"/>
</dbReference>
<dbReference type="AlphaFoldDB" id="A4VRQ3"/>
<proteinExistence type="predicted"/>
<feature type="transmembrane region" description="Helical" evidence="1">
    <location>
        <begin position="41"/>
        <end position="66"/>
    </location>
</feature>
<evidence type="ECO:0000313" key="3">
    <source>
        <dbReference type="Proteomes" id="UP000000233"/>
    </source>
</evidence>
<name>A4VRQ3_STUS1</name>
<accession>A4VRQ3</accession>
<keyword evidence="1" id="KW-0472">Membrane</keyword>
<gene>
    <name evidence="2" type="ordered locus">PST_4031</name>
</gene>
<evidence type="ECO:0000313" key="2">
    <source>
        <dbReference type="EMBL" id="ABP81654.1"/>
    </source>
</evidence>
<keyword evidence="3" id="KW-1185">Reference proteome</keyword>
<dbReference type="Proteomes" id="UP000000233">
    <property type="component" value="Chromosome"/>
</dbReference>
<keyword evidence="1" id="KW-0812">Transmembrane</keyword>
<dbReference type="KEGG" id="psa:PST_4031"/>
<organism evidence="2 3">
    <name type="scientific">Stutzerimonas stutzeri (strain A1501)</name>
    <name type="common">Pseudomonas stutzeri</name>
    <dbReference type="NCBI Taxonomy" id="379731"/>
    <lineage>
        <taxon>Bacteria</taxon>
        <taxon>Pseudomonadati</taxon>
        <taxon>Pseudomonadota</taxon>
        <taxon>Gammaproteobacteria</taxon>
        <taxon>Pseudomonadales</taxon>
        <taxon>Pseudomonadaceae</taxon>
        <taxon>Stutzerimonas</taxon>
    </lineage>
</organism>
<dbReference type="HOGENOM" id="CLU_1739009_0_0_6"/>
<feature type="transmembrane region" description="Helical" evidence="1">
    <location>
        <begin position="128"/>
        <end position="150"/>
    </location>
</feature>
<dbReference type="EMBL" id="CP000304">
    <property type="protein sequence ID" value="ABP81654.1"/>
    <property type="molecule type" value="Genomic_DNA"/>
</dbReference>
<keyword evidence="1" id="KW-1133">Transmembrane helix</keyword>
<protein>
    <submittedName>
        <fullName evidence="2">Uncharacterized protein</fullName>
    </submittedName>
</protein>
<reference evidence="2 3" key="1">
    <citation type="journal article" date="2008" name="Proc. Natl. Acad. Sci. U.S.A.">
        <title>Nitrogen fixation island and rhizosphere competence traits in the genome of root-associated Pseudomonas stutzeri A1501.</title>
        <authorList>
            <person name="Yan Y."/>
            <person name="Yang J."/>
            <person name="Dou Y."/>
            <person name="Chen M."/>
            <person name="Ping S."/>
            <person name="Peng J."/>
            <person name="Lu W."/>
            <person name="Zhang W."/>
            <person name="Yao Z."/>
            <person name="Li H."/>
            <person name="Liu W."/>
            <person name="He S."/>
            <person name="Geng L."/>
            <person name="Zhang X."/>
            <person name="Yang F."/>
            <person name="Yu H."/>
            <person name="Zhan Y."/>
            <person name="Li D."/>
            <person name="Lin Z."/>
            <person name="Wang Y."/>
            <person name="Elmerich C."/>
            <person name="Lin M."/>
            <person name="Jin Q."/>
        </authorList>
    </citation>
    <scope>NUCLEOTIDE SEQUENCE [LARGE SCALE GENOMIC DNA]</scope>
    <source>
        <strain evidence="2 3">A1501</strain>
    </source>
</reference>